<comment type="similarity">
    <text evidence="3">Belongs to the TPX2 family.</text>
</comment>
<proteinExistence type="inferred from homology"/>
<dbReference type="Proteomes" id="UP001381693">
    <property type="component" value="Unassembled WGS sequence"/>
</dbReference>
<feature type="compositionally biased region" description="Low complexity" evidence="7">
    <location>
        <begin position="151"/>
        <end position="160"/>
    </location>
</feature>
<evidence type="ECO:0008006" key="12">
    <source>
        <dbReference type="Google" id="ProtNLM"/>
    </source>
</evidence>
<dbReference type="AlphaFoldDB" id="A0AAN8WHQ6"/>
<feature type="compositionally biased region" description="Polar residues" evidence="7">
    <location>
        <begin position="388"/>
        <end position="400"/>
    </location>
</feature>
<evidence type="ECO:0000256" key="5">
    <source>
        <dbReference type="ARBA" id="ARBA00023212"/>
    </source>
</evidence>
<keyword evidence="6" id="KW-0539">Nucleus</keyword>
<keyword evidence="4" id="KW-0963">Cytoplasm</keyword>
<feature type="domain" description="TPX2 C-terminal" evidence="8">
    <location>
        <begin position="619"/>
        <end position="692"/>
    </location>
</feature>
<dbReference type="PANTHER" id="PTHR14326">
    <property type="entry name" value="TARGETING PROTEIN FOR XKLP2"/>
    <property type="match status" value="1"/>
</dbReference>
<feature type="region of interest" description="Disordered" evidence="7">
    <location>
        <begin position="353"/>
        <end position="406"/>
    </location>
</feature>
<dbReference type="EMBL" id="JAXCGZ010021557">
    <property type="protein sequence ID" value="KAK7047971.1"/>
    <property type="molecule type" value="Genomic_DNA"/>
</dbReference>
<dbReference type="InterPro" id="IPR027329">
    <property type="entry name" value="TPX2_C"/>
</dbReference>
<feature type="region of interest" description="Disordered" evidence="7">
    <location>
        <begin position="678"/>
        <end position="731"/>
    </location>
</feature>
<evidence type="ECO:0000259" key="9">
    <source>
        <dbReference type="Pfam" id="PF12214"/>
    </source>
</evidence>
<feature type="region of interest" description="Disordered" evidence="7">
    <location>
        <begin position="304"/>
        <end position="323"/>
    </location>
</feature>
<comment type="subcellular location">
    <subcellularLocation>
        <location evidence="2">Cytoplasm</location>
        <location evidence="2">Cytoskeleton</location>
        <location evidence="2">Spindle</location>
    </subcellularLocation>
    <subcellularLocation>
        <location evidence="1">Nucleus</location>
    </subcellularLocation>
</comment>
<dbReference type="PANTHER" id="PTHR14326:SF44">
    <property type="entry name" value="TARGETING PROTEIN FOR XKLP2"/>
    <property type="match status" value="1"/>
</dbReference>
<comment type="caution">
    <text evidence="10">The sequence shown here is derived from an EMBL/GenBank/DDBJ whole genome shotgun (WGS) entry which is preliminary data.</text>
</comment>
<evidence type="ECO:0000313" key="10">
    <source>
        <dbReference type="EMBL" id="KAK7047971.1"/>
    </source>
</evidence>
<sequence length="731" mass="81802">MPEEPDDSYFDCNDSIGAKKSVTPSIKVDSPHVLRSSKKVPLGTPKRTPLADVTPVNSQVPTETPKLIPISKETPQKTPDLRQGREFPFQNEEEKENAPQAQHTGKHATPKTLLQAKNGGSSKKKNKSSVGIRSSPRLAAIAKALRRSNAARRSLGSGSRRTSDISISNLSIVNKQKTMNKPSVPKVPGMKGLDDKDCSDLAEIATFKKKLAGNKKKTEPFSTGGRVHPTVPQAFHFATDARLRQKNQENHDVPCNSASAPVKATRLGPTKPREFHFATDNRIKKQVSADAEEPLSFPEYLRAASNAAQERDAPKGPTIPQPFKLSESRKLAGSTELNKFVSVAELNMKFYSQTPPRFRSKRNDESDDSSKRKKNKTGSRRTVALTPELSTRTRSRQVSYPTREELEEREYLEEQKHKFKAQPINKKIYEAPPQLAGEKKHITVPEPFNITKSKKQEAPIGSNYKEMCNKLGCSTSSLASLPWGGIGSEYEKTNTKVQPFSFDLCNKEKLRKKQEMILKILEEEKKAAEFHAQPMPVFEDGLRGVPEKKPPTPTRVQPFNLRSNQRGEKIREQFQRTLAEEEKQDKERRTFKATSDDVVHKQPFIPEKSKKPCTDISGFILNTEVRSEARNEFDLLQKQRTDELSAAKRVLEARQEAEEAAAVAKMRREAVHKANPVPHYKPVEIKPSSCPPTVPLSPNFATKSRLRSRLNSLTTSADSTMDISTATYTAE</sequence>
<reference evidence="10 11" key="1">
    <citation type="submission" date="2023-11" db="EMBL/GenBank/DDBJ databases">
        <title>Halocaridina rubra genome assembly.</title>
        <authorList>
            <person name="Smith C."/>
        </authorList>
    </citation>
    <scope>NUCLEOTIDE SEQUENCE [LARGE SCALE GENOMIC DNA]</scope>
    <source>
        <strain evidence="10">EP-1</strain>
        <tissue evidence="10">Whole</tissue>
    </source>
</reference>
<feature type="region of interest" description="Disordered" evidence="7">
    <location>
        <begin position="176"/>
        <end position="195"/>
    </location>
</feature>
<evidence type="ECO:0000256" key="3">
    <source>
        <dbReference type="ARBA" id="ARBA00005885"/>
    </source>
</evidence>
<dbReference type="GO" id="GO:0060236">
    <property type="term" value="P:regulation of mitotic spindle organization"/>
    <property type="evidence" value="ECO:0007669"/>
    <property type="project" value="InterPro"/>
</dbReference>
<dbReference type="InterPro" id="IPR009675">
    <property type="entry name" value="TPX2_fam"/>
</dbReference>
<feature type="region of interest" description="Disordered" evidence="7">
    <location>
        <begin position="1"/>
        <end position="169"/>
    </location>
</feature>
<protein>
    <recommendedName>
        <fullName evidence="12">Targeting protein for Xklp2</fullName>
    </recommendedName>
</protein>
<feature type="domain" description="TPX2 central" evidence="9">
    <location>
        <begin position="382"/>
        <end position="449"/>
    </location>
</feature>
<keyword evidence="11" id="KW-1185">Reference proteome</keyword>
<name>A0AAN8WHQ6_HALRR</name>
<evidence type="ECO:0000313" key="11">
    <source>
        <dbReference type="Proteomes" id="UP001381693"/>
    </source>
</evidence>
<organism evidence="10 11">
    <name type="scientific">Halocaridina rubra</name>
    <name type="common">Hawaiian red shrimp</name>
    <dbReference type="NCBI Taxonomy" id="373956"/>
    <lineage>
        <taxon>Eukaryota</taxon>
        <taxon>Metazoa</taxon>
        <taxon>Ecdysozoa</taxon>
        <taxon>Arthropoda</taxon>
        <taxon>Crustacea</taxon>
        <taxon>Multicrustacea</taxon>
        <taxon>Malacostraca</taxon>
        <taxon>Eumalacostraca</taxon>
        <taxon>Eucarida</taxon>
        <taxon>Decapoda</taxon>
        <taxon>Pleocyemata</taxon>
        <taxon>Caridea</taxon>
        <taxon>Atyoidea</taxon>
        <taxon>Atyidae</taxon>
        <taxon>Halocaridina</taxon>
    </lineage>
</organism>
<keyword evidence="5" id="KW-0206">Cytoskeleton</keyword>
<dbReference type="GO" id="GO:0005819">
    <property type="term" value="C:spindle"/>
    <property type="evidence" value="ECO:0007669"/>
    <property type="project" value="UniProtKB-SubCell"/>
</dbReference>
<dbReference type="InterPro" id="IPR027330">
    <property type="entry name" value="TPX2_central_dom"/>
</dbReference>
<evidence type="ECO:0000259" key="8">
    <source>
        <dbReference type="Pfam" id="PF06886"/>
    </source>
</evidence>
<dbReference type="Pfam" id="PF06886">
    <property type="entry name" value="TPX2"/>
    <property type="match status" value="1"/>
</dbReference>
<feature type="compositionally biased region" description="Polar residues" evidence="7">
    <location>
        <begin position="709"/>
        <end position="731"/>
    </location>
</feature>
<dbReference type="GO" id="GO:0005874">
    <property type="term" value="C:microtubule"/>
    <property type="evidence" value="ECO:0007669"/>
    <property type="project" value="InterPro"/>
</dbReference>
<gene>
    <name evidence="10" type="ORF">SK128_003806</name>
</gene>
<evidence type="ECO:0000256" key="7">
    <source>
        <dbReference type="SAM" id="MobiDB-lite"/>
    </source>
</evidence>
<evidence type="ECO:0000256" key="4">
    <source>
        <dbReference type="ARBA" id="ARBA00022490"/>
    </source>
</evidence>
<dbReference type="Pfam" id="PF12214">
    <property type="entry name" value="TPX2_importin"/>
    <property type="match status" value="1"/>
</dbReference>
<evidence type="ECO:0000256" key="2">
    <source>
        <dbReference type="ARBA" id="ARBA00004186"/>
    </source>
</evidence>
<evidence type="ECO:0000256" key="1">
    <source>
        <dbReference type="ARBA" id="ARBA00004123"/>
    </source>
</evidence>
<dbReference type="GO" id="GO:0005634">
    <property type="term" value="C:nucleus"/>
    <property type="evidence" value="ECO:0007669"/>
    <property type="project" value="UniProtKB-SubCell"/>
</dbReference>
<feature type="compositionally biased region" description="Basic and acidic residues" evidence="7">
    <location>
        <begin position="361"/>
        <end position="370"/>
    </location>
</feature>
<evidence type="ECO:0000256" key="6">
    <source>
        <dbReference type="ARBA" id="ARBA00023242"/>
    </source>
</evidence>
<accession>A0AAN8WHQ6</accession>